<evidence type="ECO:0000313" key="4">
    <source>
        <dbReference type="Proteomes" id="UP000233469"/>
    </source>
</evidence>
<keyword evidence="3" id="KW-0418">Kinase</keyword>
<evidence type="ECO:0000313" key="3">
    <source>
        <dbReference type="EMBL" id="PKK61538.1"/>
    </source>
</evidence>
<reference evidence="3 4" key="2">
    <citation type="submission" date="2017-10" db="EMBL/GenBank/DDBJ databases">
        <title>Extensive intraspecific genome diversity in a model arbuscular mycorrhizal fungus.</title>
        <authorList>
            <person name="Chen E.C.H."/>
            <person name="Morin E."/>
            <person name="Baudet D."/>
            <person name="Noel J."/>
            <person name="Ndikumana S."/>
            <person name="Charron P."/>
            <person name="St-Onge C."/>
            <person name="Giorgi J."/>
            <person name="Grigoriev I.V."/>
            <person name="Roux C."/>
            <person name="Martin F.M."/>
            <person name="Corradi N."/>
        </authorList>
    </citation>
    <scope>NUCLEOTIDE SEQUENCE [LARGE SCALE GENOMIC DNA]</scope>
    <source>
        <strain evidence="3 4">C2</strain>
    </source>
</reference>
<dbReference type="GO" id="GO:0005524">
    <property type="term" value="F:ATP binding"/>
    <property type="evidence" value="ECO:0007669"/>
    <property type="project" value="UniProtKB-UniRule"/>
</dbReference>
<dbReference type="PANTHER" id="PTHR44167">
    <property type="entry name" value="OVARIAN-SPECIFIC SERINE/THREONINE-PROTEIN KINASE LOK-RELATED"/>
    <property type="match status" value="1"/>
</dbReference>
<reference evidence="3 4" key="1">
    <citation type="submission" date="2016-04" db="EMBL/GenBank/DDBJ databases">
        <title>Genome analyses suggest a sexual origin of heterokaryosis in a supposedly ancient asexual fungus.</title>
        <authorList>
            <person name="Ropars J."/>
            <person name="Sedzielewska K."/>
            <person name="Noel J."/>
            <person name="Charron P."/>
            <person name="Farinelli L."/>
            <person name="Marton T."/>
            <person name="Kruger M."/>
            <person name="Pelin A."/>
            <person name="Brachmann A."/>
            <person name="Corradi N."/>
        </authorList>
    </citation>
    <scope>NUCLEOTIDE SEQUENCE [LARGE SCALE GENOMIC DNA]</scope>
    <source>
        <strain evidence="3 4">C2</strain>
    </source>
</reference>
<dbReference type="InterPro" id="IPR011009">
    <property type="entry name" value="Kinase-like_dom_sf"/>
</dbReference>
<feature type="domain" description="Protein kinase" evidence="2">
    <location>
        <begin position="277"/>
        <end position="509"/>
    </location>
</feature>
<dbReference type="VEuPathDB" id="FungiDB:FUN_004348"/>
<name>A0A2N1MIS0_9GLOM</name>
<proteinExistence type="predicted"/>
<evidence type="ECO:0000259" key="2">
    <source>
        <dbReference type="PROSITE" id="PS50011"/>
    </source>
</evidence>
<dbReference type="PROSITE" id="PS00109">
    <property type="entry name" value="PROTEIN_KINASE_TYR"/>
    <property type="match status" value="1"/>
</dbReference>
<dbReference type="PROSITE" id="PS00107">
    <property type="entry name" value="PROTEIN_KINASE_ATP"/>
    <property type="match status" value="1"/>
</dbReference>
<dbReference type="SUPFAM" id="SSF56112">
    <property type="entry name" value="Protein kinase-like (PK-like)"/>
    <property type="match status" value="1"/>
</dbReference>
<dbReference type="Pfam" id="PF20713">
    <property type="entry name" value="DUF6826"/>
    <property type="match status" value="1"/>
</dbReference>
<dbReference type="PANTHER" id="PTHR44167:SF30">
    <property type="entry name" value="PHOSPHORYLASE KINASE"/>
    <property type="match status" value="1"/>
</dbReference>
<dbReference type="GO" id="GO:0004674">
    <property type="term" value="F:protein serine/threonine kinase activity"/>
    <property type="evidence" value="ECO:0007669"/>
    <property type="project" value="TreeGrafter"/>
</dbReference>
<dbReference type="EMBL" id="LLXL01002188">
    <property type="protein sequence ID" value="PKK61538.1"/>
    <property type="molecule type" value="Genomic_DNA"/>
</dbReference>
<dbReference type="PROSITE" id="PS50011">
    <property type="entry name" value="PROTEIN_KINASE_DOM"/>
    <property type="match status" value="1"/>
</dbReference>
<evidence type="ECO:0000256" key="1">
    <source>
        <dbReference type="PROSITE-ProRule" id="PRU10141"/>
    </source>
</evidence>
<organism evidence="3 4">
    <name type="scientific">Rhizophagus irregularis</name>
    <dbReference type="NCBI Taxonomy" id="588596"/>
    <lineage>
        <taxon>Eukaryota</taxon>
        <taxon>Fungi</taxon>
        <taxon>Fungi incertae sedis</taxon>
        <taxon>Mucoromycota</taxon>
        <taxon>Glomeromycotina</taxon>
        <taxon>Glomeromycetes</taxon>
        <taxon>Glomerales</taxon>
        <taxon>Glomeraceae</taxon>
        <taxon>Rhizophagus</taxon>
    </lineage>
</organism>
<dbReference type="Gene3D" id="1.10.510.10">
    <property type="entry name" value="Transferase(Phosphotransferase) domain 1"/>
    <property type="match status" value="1"/>
</dbReference>
<dbReference type="InterPro" id="IPR017441">
    <property type="entry name" value="Protein_kinase_ATP_BS"/>
</dbReference>
<dbReference type="InterPro" id="IPR008266">
    <property type="entry name" value="Tyr_kinase_AS"/>
</dbReference>
<protein>
    <submittedName>
        <fullName evidence="3">Kinase-like protein</fullName>
    </submittedName>
</protein>
<feature type="binding site" evidence="1">
    <location>
        <position position="304"/>
    </location>
    <ligand>
        <name>ATP</name>
        <dbReference type="ChEBI" id="CHEBI:30616"/>
    </ligand>
</feature>
<gene>
    <name evidence="3" type="ORF">RhiirC2_760584</name>
</gene>
<comment type="caution">
    <text evidence="3">The sequence shown here is derived from an EMBL/GenBank/DDBJ whole genome shotgun (WGS) entry which is preliminary data.</text>
</comment>
<keyword evidence="1" id="KW-0067">ATP-binding</keyword>
<accession>A0A2N1MIS0</accession>
<dbReference type="SMART" id="SM00220">
    <property type="entry name" value="S_TKc"/>
    <property type="match status" value="1"/>
</dbReference>
<sequence>MNLSGSSSSEEVSPYTFFTELMKVMREDSEKTREVIKANTEVMARLERNTPDQSHETGSITRARAYQSIDFEAVGLEHFLGESRHSFEQLGKIGIYKNIEIYLGDKRAPTTSEEAVQSWFDDLMKALPTFSSQAVVKDTHANTYLEGYKPDFSIFLNEDAVNDVYISMFVCTLLEVKKRKGHHSALANEDKGQLVDYINVLIQQQPLRIHFAIFLSDGFNFYVMGYNRNTKQYSEYITNIAAGIRLFWALINDGSPFTSLAGPRSVDFETDLLMEKISLKRCLGEGASSTVYEIDWKNISSAIKVFNPDYKHNPSYEAKALIFLNKEKIQNIPIYVAHDKKSIIIRPVCKRIGDQFLVSHALQLLHLLKRIHNMKIYHRDVRPENILLDTNNNTLILVDWGSSIQYRNAHIPYEGTITFASPDILNNDFGLYKPKASDDLHSFVRTIYILRNPSKMPTVPYEDLPSKARVIKEYWSDKLDGQLWKEMVDAASQEDYNLLEKCCDVFKKR</sequence>
<dbReference type="VEuPathDB" id="FungiDB:RhiirA1_474925"/>
<dbReference type="GO" id="GO:0005634">
    <property type="term" value="C:nucleus"/>
    <property type="evidence" value="ECO:0007669"/>
    <property type="project" value="TreeGrafter"/>
</dbReference>
<keyword evidence="3" id="KW-0808">Transferase</keyword>
<keyword evidence="1" id="KW-0547">Nucleotide-binding</keyword>
<dbReference type="InterPro" id="IPR049229">
    <property type="entry name" value="DUF6826"/>
</dbReference>
<dbReference type="InterPro" id="IPR000719">
    <property type="entry name" value="Prot_kinase_dom"/>
</dbReference>
<dbReference type="GO" id="GO:0044773">
    <property type="term" value="P:mitotic DNA damage checkpoint signaling"/>
    <property type="evidence" value="ECO:0007669"/>
    <property type="project" value="TreeGrafter"/>
</dbReference>
<dbReference type="Pfam" id="PF00069">
    <property type="entry name" value="Pkinase"/>
    <property type="match status" value="1"/>
</dbReference>
<dbReference type="Proteomes" id="UP000233469">
    <property type="component" value="Unassembled WGS sequence"/>
</dbReference>
<dbReference type="AlphaFoldDB" id="A0A2N1MIS0"/>